<dbReference type="GO" id="GO:0005886">
    <property type="term" value="C:plasma membrane"/>
    <property type="evidence" value="ECO:0007669"/>
    <property type="project" value="UniProtKB-SubCell"/>
</dbReference>
<evidence type="ECO:0000313" key="7">
    <source>
        <dbReference type="EMBL" id="PSB16897.1"/>
    </source>
</evidence>
<sequence>MVGYLVSLIVFTAVYALFSLGLNLHWGFTGLINFGHAAFLALGAYTTVLLSLAGVPLIWAVLIGGAVAALLGLLIGFSTLRLREDYLAIVTIGVSEVVRLVALNEEWLTRGSFGVQGYALPLAGLTRPTILTRWGMIAVITAIAGLALRSLWKWARQQTKRVESSLLVKSVLVLGAYSSSLALFLSGIGTVFHNLKVANALPAWLQGALLVASLAAVVWLYQGVARRTLPKLPAWEAGAVLLSTIVLSLFGFCLYVVSAIALYNYSENPARNGLMFLSVIVLAVTFWALERLVRSPWGRVLKAIREDEQVAKALGKNVFAYKLQSFMLGGFIAGIAGAFLAWQLSTIYPRSFETDLTFTAWTIVVLGGAGSNGGTLLGAAIFWGYTTLTRSLDQFVPLAADQIGALRIMLIGLLLILLMLWRPQGILGNKDELTLGR</sequence>
<dbReference type="OrthoDB" id="9789927at2"/>
<organism evidence="7 8">
    <name type="scientific">Phormidesmis priestleyi ULC007</name>
    <dbReference type="NCBI Taxonomy" id="1920490"/>
    <lineage>
        <taxon>Bacteria</taxon>
        <taxon>Bacillati</taxon>
        <taxon>Cyanobacteriota</taxon>
        <taxon>Cyanophyceae</taxon>
        <taxon>Leptolyngbyales</taxon>
        <taxon>Leptolyngbyaceae</taxon>
        <taxon>Phormidesmis</taxon>
    </lineage>
</organism>
<dbReference type="Pfam" id="PF02653">
    <property type="entry name" value="BPD_transp_2"/>
    <property type="match status" value="2"/>
</dbReference>
<keyword evidence="4 6" id="KW-1133">Transmembrane helix</keyword>
<dbReference type="PANTHER" id="PTHR30482">
    <property type="entry name" value="HIGH-AFFINITY BRANCHED-CHAIN AMINO ACID TRANSPORT SYSTEM PERMEASE"/>
    <property type="match status" value="1"/>
</dbReference>
<evidence type="ECO:0000256" key="5">
    <source>
        <dbReference type="ARBA" id="ARBA00023136"/>
    </source>
</evidence>
<dbReference type="AlphaFoldDB" id="A0A2T1D8W7"/>
<dbReference type="EMBL" id="PVWG01000035">
    <property type="protein sequence ID" value="PSB16897.1"/>
    <property type="molecule type" value="Genomic_DNA"/>
</dbReference>
<feature type="transmembrane region" description="Helical" evidence="6">
    <location>
        <begin position="6"/>
        <end position="24"/>
    </location>
</feature>
<proteinExistence type="predicted"/>
<keyword evidence="5 6" id="KW-0472">Membrane</keyword>
<feature type="transmembrane region" description="Helical" evidence="6">
    <location>
        <begin position="237"/>
        <end position="263"/>
    </location>
</feature>
<accession>A0A2T1D8W7</accession>
<feature type="transmembrane region" description="Helical" evidence="6">
    <location>
        <begin position="130"/>
        <end position="151"/>
    </location>
</feature>
<feature type="transmembrane region" description="Helical" evidence="6">
    <location>
        <begin position="360"/>
        <end position="383"/>
    </location>
</feature>
<dbReference type="CDD" id="cd06581">
    <property type="entry name" value="TM_PBP1_LivM_like"/>
    <property type="match status" value="1"/>
</dbReference>
<evidence type="ECO:0000256" key="4">
    <source>
        <dbReference type="ARBA" id="ARBA00022989"/>
    </source>
</evidence>
<comment type="subcellular location">
    <subcellularLocation>
        <location evidence="1">Cell membrane</location>
        <topology evidence="1">Multi-pass membrane protein</topology>
    </subcellularLocation>
</comment>
<evidence type="ECO:0000256" key="2">
    <source>
        <dbReference type="ARBA" id="ARBA00022475"/>
    </source>
</evidence>
<comment type="caution">
    <text evidence="7">The sequence shown here is derived from an EMBL/GenBank/DDBJ whole genome shotgun (WGS) entry which is preliminary data.</text>
</comment>
<gene>
    <name evidence="7" type="ORF">C7B65_20170</name>
</gene>
<feature type="transmembrane region" description="Helical" evidence="6">
    <location>
        <begin position="57"/>
        <end position="77"/>
    </location>
</feature>
<dbReference type="PANTHER" id="PTHR30482:SF10">
    <property type="entry name" value="HIGH-AFFINITY BRANCHED-CHAIN AMINO ACID TRANSPORT PROTEIN BRAE"/>
    <property type="match status" value="1"/>
</dbReference>
<reference evidence="7 8" key="1">
    <citation type="submission" date="2018-02" db="EMBL/GenBank/DDBJ databases">
        <authorList>
            <person name="Cohen D.B."/>
            <person name="Kent A.D."/>
        </authorList>
    </citation>
    <scope>NUCLEOTIDE SEQUENCE [LARGE SCALE GENOMIC DNA]</scope>
    <source>
        <strain evidence="7 8">ULC007</strain>
    </source>
</reference>
<dbReference type="STRING" id="1920490.GCA_001895925_02067"/>
<feature type="transmembrane region" description="Helical" evidence="6">
    <location>
        <begin position="269"/>
        <end position="289"/>
    </location>
</feature>
<dbReference type="InterPro" id="IPR001851">
    <property type="entry name" value="ABC_transp_permease"/>
</dbReference>
<feature type="transmembrane region" description="Helical" evidence="6">
    <location>
        <begin position="171"/>
        <end position="192"/>
    </location>
</feature>
<keyword evidence="3 6" id="KW-0812">Transmembrane</keyword>
<dbReference type="InterPro" id="IPR043428">
    <property type="entry name" value="LivM-like"/>
</dbReference>
<evidence type="ECO:0000256" key="3">
    <source>
        <dbReference type="ARBA" id="ARBA00022692"/>
    </source>
</evidence>
<feature type="transmembrane region" description="Helical" evidence="6">
    <location>
        <begin position="326"/>
        <end position="348"/>
    </location>
</feature>
<evidence type="ECO:0000313" key="8">
    <source>
        <dbReference type="Proteomes" id="UP000238634"/>
    </source>
</evidence>
<evidence type="ECO:0000256" key="1">
    <source>
        <dbReference type="ARBA" id="ARBA00004651"/>
    </source>
</evidence>
<keyword evidence="8" id="KW-1185">Reference proteome</keyword>
<protein>
    <submittedName>
        <fullName evidence="7">Branched-chain amino acid ABC transporter permease</fullName>
    </submittedName>
</protein>
<dbReference type="RefSeq" id="WP_073074509.1">
    <property type="nucleotide sequence ID" value="NZ_MPPI01000038.1"/>
</dbReference>
<dbReference type="GO" id="GO:0015658">
    <property type="term" value="F:branched-chain amino acid transmembrane transporter activity"/>
    <property type="evidence" value="ECO:0007669"/>
    <property type="project" value="InterPro"/>
</dbReference>
<name>A0A2T1D8W7_9CYAN</name>
<evidence type="ECO:0000256" key="6">
    <source>
        <dbReference type="SAM" id="Phobius"/>
    </source>
</evidence>
<dbReference type="Proteomes" id="UP000238634">
    <property type="component" value="Unassembled WGS sequence"/>
</dbReference>
<reference evidence="7 8" key="2">
    <citation type="submission" date="2018-03" db="EMBL/GenBank/DDBJ databases">
        <title>The ancient ancestry and fast evolution of plastids.</title>
        <authorList>
            <person name="Moore K.R."/>
            <person name="Magnabosco C."/>
            <person name="Momper L."/>
            <person name="Gold D.A."/>
            <person name="Bosak T."/>
            <person name="Fournier G.P."/>
        </authorList>
    </citation>
    <scope>NUCLEOTIDE SEQUENCE [LARGE SCALE GENOMIC DNA]</scope>
    <source>
        <strain evidence="7 8">ULC007</strain>
    </source>
</reference>
<feature type="transmembrane region" description="Helical" evidence="6">
    <location>
        <begin position="86"/>
        <end position="103"/>
    </location>
</feature>
<feature type="transmembrane region" description="Helical" evidence="6">
    <location>
        <begin position="204"/>
        <end position="225"/>
    </location>
</feature>
<keyword evidence="2" id="KW-1003">Cell membrane</keyword>
<feature type="transmembrane region" description="Helical" evidence="6">
    <location>
        <begin position="404"/>
        <end position="421"/>
    </location>
</feature>
<feature type="transmembrane region" description="Helical" evidence="6">
    <location>
        <begin position="31"/>
        <end position="51"/>
    </location>
</feature>